<evidence type="ECO:0000313" key="3">
    <source>
        <dbReference type="Proteomes" id="UP001345013"/>
    </source>
</evidence>
<accession>A0ABR0KC71</accession>
<organism evidence="2 3">
    <name type="scientific">Lithohypha guttulata</name>
    <dbReference type="NCBI Taxonomy" id="1690604"/>
    <lineage>
        <taxon>Eukaryota</taxon>
        <taxon>Fungi</taxon>
        <taxon>Dikarya</taxon>
        <taxon>Ascomycota</taxon>
        <taxon>Pezizomycotina</taxon>
        <taxon>Eurotiomycetes</taxon>
        <taxon>Chaetothyriomycetidae</taxon>
        <taxon>Chaetothyriales</taxon>
        <taxon>Trichomeriaceae</taxon>
        <taxon>Lithohypha</taxon>
    </lineage>
</organism>
<evidence type="ECO:0000259" key="1">
    <source>
        <dbReference type="Pfam" id="PF00561"/>
    </source>
</evidence>
<protein>
    <recommendedName>
        <fullName evidence="1">AB hydrolase-1 domain-containing protein</fullName>
    </recommendedName>
</protein>
<dbReference type="InterPro" id="IPR000073">
    <property type="entry name" value="AB_hydrolase_1"/>
</dbReference>
<dbReference type="PRINTS" id="PR00412">
    <property type="entry name" value="EPOXHYDRLASE"/>
</dbReference>
<sequence>MAIGHLTQKLEATTPADIMDMLDRKTLTTTRSLQYAYYTSNSAVESENEPGLLFCHGFPDSSFLWNDIIAHLSNYGIMLKRKVIVPDMLGYAGTSKPLDTALYNYAGMADDLGEILDAENVHKVTIIGHDWGSVMAQRFYAFHSDRVEKIVLLNVAYYPPSKVGDPKFDLQAVNKMLEATFGAPLWTYWEFFTSEDGPRLMRANLQKVYEAQHGDVENWGFKLFCVPGAWRAYITNTESVPLKPYALEKRWRDSFFEQFQQDGFEAPIQWYKAVIENVQYEVEVSVPLERHRIEVPVLFVGCTQDGNNRVDLIEIPQKGGLLPNLRVEQLDCGHWSPMEKPAEIAGFITEFLD</sequence>
<dbReference type="PANTHER" id="PTHR43798:SF33">
    <property type="entry name" value="HYDROLASE, PUTATIVE (AFU_ORTHOLOGUE AFUA_2G14860)-RELATED"/>
    <property type="match status" value="1"/>
</dbReference>
<dbReference type="InterPro" id="IPR000639">
    <property type="entry name" value="Epox_hydrolase-like"/>
</dbReference>
<dbReference type="PANTHER" id="PTHR43798">
    <property type="entry name" value="MONOACYLGLYCEROL LIPASE"/>
    <property type="match status" value="1"/>
</dbReference>
<dbReference type="EMBL" id="JAVRRG010000044">
    <property type="protein sequence ID" value="KAK5093352.1"/>
    <property type="molecule type" value="Genomic_DNA"/>
</dbReference>
<name>A0ABR0KC71_9EURO</name>
<dbReference type="PRINTS" id="PR00111">
    <property type="entry name" value="ABHYDROLASE"/>
</dbReference>
<proteinExistence type="predicted"/>
<dbReference type="SUPFAM" id="SSF53474">
    <property type="entry name" value="alpha/beta-Hydrolases"/>
    <property type="match status" value="1"/>
</dbReference>
<keyword evidence="3" id="KW-1185">Reference proteome</keyword>
<comment type="caution">
    <text evidence="2">The sequence shown here is derived from an EMBL/GenBank/DDBJ whole genome shotgun (WGS) entry which is preliminary data.</text>
</comment>
<dbReference type="Gene3D" id="3.40.50.1820">
    <property type="entry name" value="alpha/beta hydrolase"/>
    <property type="match status" value="1"/>
</dbReference>
<reference evidence="2 3" key="1">
    <citation type="submission" date="2023-08" db="EMBL/GenBank/DDBJ databases">
        <title>Black Yeasts Isolated from many extreme environments.</title>
        <authorList>
            <person name="Coleine C."/>
            <person name="Stajich J.E."/>
            <person name="Selbmann L."/>
        </authorList>
    </citation>
    <scope>NUCLEOTIDE SEQUENCE [LARGE SCALE GENOMIC DNA]</scope>
    <source>
        <strain evidence="2 3">CCFEE 5885</strain>
    </source>
</reference>
<feature type="domain" description="AB hydrolase-1" evidence="1">
    <location>
        <begin position="52"/>
        <end position="341"/>
    </location>
</feature>
<evidence type="ECO:0000313" key="2">
    <source>
        <dbReference type="EMBL" id="KAK5093352.1"/>
    </source>
</evidence>
<dbReference type="Proteomes" id="UP001345013">
    <property type="component" value="Unassembled WGS sequence"/>
</dbReference>
<gene>
    <name evidence="2" type="ORF">LTR24_004340</name>
</gene>
<dbReference type="Pfam" id="PF00561">
    <property type="entry name" value="Abhydrolase_1"/>
    <property type="match status" value="1"/>
</dbReference>
<dbReference type="InterPro" id="IPR029058">
    <property type="entry name" value="AB_hydrolase_fold"/>
</dbReference>
<dbReference type="InterPro" id="IPR050266">
    <property type="entry name" value="AB_hydrolase_sf"/>
</dbReference>